<dbReference type="Proteomes" id="UP001219537">
    <property type="component" value="Chromosome 1"/>
</dbReference>
<dbReference type="EMBL" id="CP117988">
    <property type="protein sequence ID" value="WDG09662.1"/>
    <property type="molecule type" value="Genomic_DNA"/>
</dbReference>
<dbReference type="InterPro" id="IPR040818">
    <property type="entry name" value="Tsi6"/>
</dbReference>
<reference evidence="2" key="1">
    <citation type="submission" date="2023-02" db="EMBL/GenBank/DDBJ databases">
        <title>Isolation, identification, and genome analysis of Vibrio campbellii in the Penaeus vannamei larvae stage.</title>
        <authorList>
            <person name="Huang T."/>
            <person name="Zhang B."/>
        </authorList>
    </citation>
    <scope>NUCLEOTIDE SEQUENCE</scope>
    <source>
        <strain evidence="2">20220413_1</strain>
    </source>
</reference>
<gene>
    <name evidence="2" type="ORF">PUN50_07295</name>
</gene>
<evidence type="ECO:0000313" key="3">
    <source>
        <dbReference type="Proteomes" id="UP001219537"/>
    </source>
</evidence>
<protein>
    <submittedName>
        <fullName evidence="2">Immunity protein Tsi6 family protein</fullName>
    </submittedName>
</protein>
<dbReference type="AlphaFoldDB" id="A0AAQ3B1E1"/>
<sequence length="106" mass="12309">MEVMTQENVKIDICNQAIETLKLNRSVLQPQLFDSIEKQLEWLISYFEGTSNERSKLFELTFGHYAAREIDPRERDLVDALNKAFYVAVQTRRGLKLELSELGIDS</sequence>
<feature type="domain" description="Tsi6" evidence="1">
    <location>
        <begin position="10"/>
        <end position="90"/>
    </location>
</feature>
<dbReference type="Pfam" id="PF18660">
    <property type="entry name" value="Tsi6"/>
    <property type="match status" value="1"/>
</dbReference>
<organism evidence="2 3">
    <name type="scientific">Vibrio campbellii</name>
    <dbReference type="NCBI Taxonomy" id="680"/>
    <lineage>
        <taxon>Bacteria</taxon>
        <taxon>Pseudomonadati</taxon>
        <taxon>Pseudomonadota</taxon>
        <taxon>Gammaproteobacteria</taxon>
        <taxon>Vibrionales</taxon>
        <taxon>Vibrionaceae</taxon>
        <taxon>Vibrio</taxon>
    </lineage>
</organism>
<evidence type="ECO:0000313" key="2">
    <source>
        <dbReference type="EMBL" id="WDG09662.1"/>
    </source>
</evidence>
<accession>A0AAQ3B1E1</accession>
<name>A0AAQ3B1E1_9VIBR</name>
<evidence type="ECO:0000259" key="1">
    <source>
        <dbReference type="Pfam" id="PF18660"/>
    </source>
</evidence>
<proteinExistence type="predicted"/>
<dbReference type="RefSeq" id="WP_050906161.1">
    <property type="nucleotide sequence ID" value="NZ_CP117988.1"/>
</dbReference>